<gene>
    <name evidence="4" type="ORF">BP6252_07556</name>
</gene>
<comment type="similarity">
    <text evidence="2">Belongs to the NAD(P)-dependent epimerase/dehydratase family. Dihydroflavonol-4-reductase subfamily.</text>
</comment>
<evidence type="ECO:0000259" key="3">
    <source>
        <dbReference type="Pfam" id="PF01370"/>
    </source>
</evidence>
<reference evidence="4 5" key="1">
    <citation type="journal article" date="2018" name="IMA Fungus">
        <title>IMA Genome-F 9: Draft genome sequence of Annulohypoxylon stygium, Aspergillus mulundensis, Berkeleyomyces basicola (syn. Thielaviopsis basicola), Ceratocystis smalleyi, two Cercospora beticola strains, Coleophoma cylindrospora, Fusarium fracticaudum, Phialophora cf. hyalina, and Morchella septimelata.</title>
        <authorList>
            <person name="Wingfield B.D."/>
            <person name="Bills G.F."/>
            <person name="Dong Y."/>
            <person name="Huang W."/>
            <person name="Nel W.J."/>
            <person name="Swalarsk-Parry B.S."/>
            <person name="Vaghefi N."/>
            <person name="Wilken P.M."/>
            <person name="An Z."/>
            <person name="de Beer Z.W."/>
            <person name="De Vos L."/>
            <person name="Chen L."/>
            <person name="Duong T.A."/>
            <person name="Gao Y."/>
            <person name="Hammerbacher A."/>
            <person name="Kikkert J.R."/>
            <person name="Li Y."/>
            <person name="Li H."/>
            <person name="Li K."/>
            <person name="Li Q."/>
            <person name="Liu X."/>
            <person name="Ma X."/>
            <person name="Naidoo K."/>
            <person name="Pethybridge S.J."/>
            <person name="Sun J."/>
            <person name="Steenkamp E.T."/>
            <person name="van der Nest M.A."/>
            <person name="van Wyk S."/>
            <person name="Wingfield M.J."/>
            <person name="Xiong C."/>
            <person name="Yue Q."/>
            <person name="Zhang X."/>
        </authorList>
    </citation>
    <scope>NUCLEOTIDE SEQUENCE [LARGE SCALE GENOMIC DNA]</scope>
    <source>
        <strain evidence="4 5">BP6252</strain>
    </source>
</reference>
<dbReference type="InterPro" id="IPR036291">
    <property type="entry name" value="NAD(P)-bd_dom_sf"/>
</dbReference>
<dbReference type="AlphaFoldDB" id="A0A3D8RAB4"/>
<dbReference type="EMBL" id="PDLM01000008">
    <property type="protein sequence ID" value="RDW70993.1"/>
    <property type="molecule type" value="Genomic_DNA"/>
</dbReference>
<dbReference type="PANTHER" id="PTHR10366">
    <property type="entry name" value="NAD DEPENDENT EPIMERASE/DEHYDRATASE"/>
    <property type="match status" value="1"/>
</dbReference>
<dbReference type="CDD" id="cd05227">
    <property type="entry name" value="AR_SDR_e"/>
    <property type="match status" value="1"/>
</dbReference>
<dbReference type="Proteomes" id="UP000256645">
    <property type="component" value="Unassembled WGS sequence"/>
</dbReference>
<keyword evidence="1" id="KW-0560">Oxidoreductase</keyword>
<name>A0A3D8RAB4_9HELO</name>
<dbReference type="PANTHER" id="PTHR10366:SF564">
    <property type="entry name" value="STEROL-4-ALPHA-CARBOXYLATE 3-DEHYDROGENASE, DECARBOXYLATING"/>
    <property type="match status" value="1"/>
</dbReference>
<protein>
    <submittedName>
        <fullName evidence="4">Major facilitator superfamily protein-6</fullName>
    </submittedName>
</protein>
<proteinExistence type="inferred from homology"/>
<organism evidence="4 5">
    <name type="scientific">Coleophoma cylindrospora</name>
    <dbReference type="NCBI Taxonomy" id="1849047"/>
    <lineage>
        <taxon>Eukaryota</taxon>
        <taxon>Fungi</taxon>
        <taxon>Dikarya</taxon>
        <taxon>Ascomycota</taxon>
        <taxon>Pezizomycotina</taxon>
        <taxon>Leotiomycetes</taxon>
        <taxon>Helotiales</taxon>
        <taxon>Dermateaceae</taxon>
        <taxon>Coleophoma</taxon>
    </lineage>
</organism>
<dbReference type="InterPro" id="IPR001509">
    <property type="entry name" value="Epimerase_deHydtase"/>
</dbReference>
<comment type="caution">
    <text evidence="4">The sequence shown here is derived from an EMBL/GenBank/DDBJ whole genome shotgun (WGS) entry which is preliminary data.</text>
</comment>
<dbReference type="Gene3D" id="3.40.50.720">
    <property type="entry name" value="NAD(P)-binding Rossmann-like Domain"/>
    <property type="match status" value="1"/>
</dbReference>
<dbReference type="GO" id="GO:0016616">
    <property type="term" value="F:oxidoreductase activity, acting on the CH-OH group of donors, NAD or NADP as acceptor"/>
    <property type="evidence" value="ECO:0007669"/>
    <property type="project" value="TreeGrafter"/>
</dbReference>
<feature type="domain" description="NAD-dependent epimerase/dehydratase" evidence="3">
    <location>
        <begin position="5"/>
        <end position="260"/>
    </location>
</feature>
<dbReference type="InterPro" id="IPR050425">
    <property type="entry name" value="NAD(P)_dehydrat-like"/>
</dbReference>
<sequence>MARTLVTGGSGFIATHVIDVLLKAGHSVVTTVRTPQKGQNIRDMHPGVPQSKLDFVIVEDIAQPDAFDQAVVSDPPFEYVFHTASPFHYKYKDAEKELLQPAIIGTTSILHAIKKSAPSVKRVVVTSSVAAVRSKEKNVGGYVYTEADWCSVTAEDVKKDSSMGYVASKTLAEQAAWKYMKDEKPSFTLSVINPTLVFGPVAPHSSLSSINTSNERVYSIMTGGAKSGCPPTGTNALYVDVRDVAIAHVAAAEKPEAAGKRFLLIGGHFTNKQIVEIIAESFPSLKENLPTGEALEKGGEASIVGDYTFSNAQTREVLGIEFTSLKQSIVDTAKSLQALEQSA</sequence>
<evidence type="ECO:0000256" key="1">
    <source>
        <dbReference type="ARBA" id="ARBA00023002"/>
    </source>
</evidence>
<dbReference type="STRING" id="1849047.A0A3D8RAB4"/>
<dbReference type="Pfam" id="PF01370">
    <property type="entry name" value="Epimerase"/>
    <property type="match status" value="1"/>
</dbReference>
<accession>A0A3D8RAB4</accession>
<keyword evidence="5" id="KW-1185">Reference proteome</keyword>
<evidence type="ECO:0000313" key="5">
    <source>
        <dbReference type="Proteomes" id="UP000256645"/>
    </source>
</evidence>
<dbReference type="SUPFAM" id="SSF51735">
    <property type="entry name" value="NAD(P)-binding Rossmann-fold domains"/>
    <property type="match status" value="1"/>
</dbReference>
<dbReference type="FunFam" id="3.40.50.720:FF:000191">
    <property type="entry name" value="Methylglyoxal reductase (NADPH-dependent)"/>
    <property type="match status" value="1"/>
</dbReference>
<evidence type="ECO:0000256" key="2">
    <source>
        <dbReference type="ARBA" id="ARBA00023445"/>
    </source>
</evidence>
<dbReference type="OrthoDB" id="2735536at2759"/>
<evidence type="ECO:0000313" key="4">
    <source>
        <dbReference type="EMBL" id="RDW70993.1"/>
    </source>
</evidence>